<dbReference type="GO" id="GO:0016020">
    <property type="term" value="C:membrane"/>
    <property type="evidence" value="ECO:0007669"/>
    <property type="project" value="TreeGrafter"/>
</dbReference>
<dbReference type="PANTHER" id="PTHR43798:SF33">
    <property type="entry name" value="HYDROLASE, PUTATIVE (AFU_ORTHOLOGUE AFUA_2G14860)-RELATED"/>
    <property type="match status" value="1"/>
</dbReference>
<comment type="caution">
    <text evidence="2">The sequence shown here is derived from an EMBL/GenBank/DDBJ whole genome shotgun (WGS) entry which is preliminary data.</text>
</comment>
<sequence length="255" mass="27517">MLPHTDYGGDGPTILALHGHFGSARTFAGLAAALRGRARVVAVDQRGHGHAPRGGPYTREAYVEDVAGFIRSSGLTPAIVLGHSMGGVTAYQVAAWHPELVRALIVEEGPAVVEPPLLDTRGWPLRAATLRELGRAIEAEGIPDASYFLESAIRYPDGWGLAFDPDEMLLSQELLLGDRWPDWMSVACPTLLLHGTGSNVLSTEHAHDMIKRRPHTHYQEFGGCGHWIHDDDPTGIAAAITTFLAGLRSDIVGER</sequence>
<dbReference type="AlphaFoldDB" id="A0A7K3M910"/>
<organism evidence="2 3">
    <name type="scientific">Phytoactinopolyspora mesophila</name>
    <dbReference type="NCBI Taxonomy" id="2650750"/>
    <lineage>
        <taxon>Bacteria</taxon>
        <taxon>Bacillati</taxon>
        <taxon>Actinomycetota</taxon>
        <taxon>Actinomycetes</taxon>
        <taxon>Jiangellales</taxon>
        <taxon>Jiangellaceae</taxon>
        <taxon>Phytoactinopolyspora</taxon>
    </lineage>
</organism>
<dbReference type="EMBL" id="WLZY01000008">
    <property type="protein sequence ID" value="NDL59763.1"/>
    <property type="molecule type" value="Genomic_DNA"/>
</dbReference>
<feature type="domain" description="AB hydrolase-1" evidence="1">
    <location>
        <begin position="14"/>
        <end position="239"/>
    </location>
</feature>
<dbReference type="InterPro" id="IPR050266">
    <property type="entry name" value="AB_hydrolase_sf"/>
</dbReference>
<name>A0A7K3M910_9ACTN</name>
<dbReference type="RefSeq" id="WP_162452446.1">
    <property type="nucleotide sequence ID" value="NZ_WLZY01000008.1"/>
</dbReference>
<keyword evidence="3" id="KW-1185">Reference proteome</keyword>
<keyword evidence="2" id="KW-0378">Hydrolase</keyword>
<proteinExistence type="predicted"/>
<protein>
    <submittedName>
        <fullName evidence="2">Alpha/beta fold hydrolase</fullName>
    </submittedName>
</protein>
<dbReference type="PRINTS" id="PR00111">
    <property type="entry name" value="ABHYDROLASE"/>
</dbReference>
<dbReference type="Gene3D" id="3.40.50.1820">
    <property type="entry name" value="alpha/beta hydrolase"/>
    <property type="match status" value="1"/>
</dbReference>
<gene>
    <name evidence="2" type="ORF">F7O44_22070</name>
</gene>
<evidence type="ECO:0000313" key="3">
    <source>
        <dbReference type="Proteomes" id="UP000460435"/>
    </source>
</evidence>
<accession>A0A7K3M910</accession>
<dbReference type="PANTHER" id="PTHR43798">
    <property type="entry name" value="MONOACYLGLYCEROL LIPASE"/>
    <property type="match status" value="1"/>
</dbReference>
<evidence type="ECO:0000313" key="2">
    <source>
        <dbReference type="EMBL" id="NDL59763.1"/>
    </source>
</evidence>
<dbReference type="InterPro" id="IPR000073">
    <property type="entry name" value="AB_hydrolase_1"/>
</dbReference>
<reference evidence="2 3" key="1">
    <citation type="submission" date="2019-11" db="EMBL/GenBank/DDBJ databases">
        <authorList>
            <person name="Li X.-J."/>
            <person name="Feng X.-M."/>
        </authorList>
    </citation>
    <scope>NUCLEOTIDE SEQUENCE [LARGE SCALE GENOMIC DNA]</scope>
    <source>
        <strain evidence="2 3">XMNu-373</strain>
    </source>
</reference>
<evidence type="ECO:0000259" key="1">
    <source>
        <dbReference type="Pfam" id="PF12697"/>
    </source>
</evidence>
<dbReference type="GO" id="GO:0016787">
    <property type="term" value="F:hydrolase activity"/>
    <property type="evidence" value="ECO:0007669"/>
    <property type="project" value="UniProtKB-KW"/>
</dbReference>
<dbReference type="Pfam" id="PF12697">
    <property type="entry name" value="Abhydrolase_6"/>
    <property type="match status" value="1"/>
</dbReference>
<dbReference type="SUPFAM" id="SSF53474">
    <property type="entry name" value="alpha/beta-Hydrolases"/>
    <property type="match status" value="1"/>
</dbReference>
<dbReference type="InterPro" id="IPR029058">
    <property type="entry name" value="AB_hydrolase_fold"/>
</dbReference>
<dbReference type="Proteomes" id="UP000460435">
    <property type="component" value="Unassembled WGS sequence"/>
</dbReference>